<dbReference type="STRING" id="144026.SAMN04488568_11952"/>
<keyword evidence="5 6" id="KW-0472">Membrane</keyword>
<dbReference type="Pfam" id="PF04347">
    <property type="entry name" value="FliO"/>
    <property type="match status" value="1"/>
</dbReference>
<comment type="subcellular location">
    <subcellularLocation>
        <location evidence="1">Cell membrane</location>
    </subcellularLocation>
</comment>
<keyword evidence="2" id="KW-1003">Cell membrane</keyword>
<dbReference type="GO" id="GO:0044781">
    <property type="term" value="P:bacterial-type flagellum organization"/>
    <property type="evidence" value="ECO:0007669"/>
    <property type="project" value="InterPro"/>
</dbReference>
<dbReference type="InterPro" id="IPR022781">
    <property type="entry name" value="Flagellar_biosynth_FliO"/>
</dbReference>
<evidence type="ECO:0000256" key="3">
    <source>
        <dbReference type="ARBA" id="ARBA00022692"/>
    </source>
</evidence>
<dbReference type="Proteomes" id="UP000199759">
    <property type="component" value="Unassembled WGS sequence"/>
</dbReference>
<accession>A0A1G9VIF0</accession>
<keyword evidence="3 6" id="KW-0812">Transmembrane</keyword>
<evidence type="ECO:0000313" key="8">
    <source>
        <dbReference type="Proteomes" id="UP000199759"/>
    </source>
</evidence>
<dbReference type="AlphaFoldDB" id="A0A1G9VIF0"/>
<keyword evidence="8" id="KW-1185">Reference proteome</keyword>
<protein>
    <submittedName>
        <fullName evidence="7">Flagellar protein FliO/FliZ</fullName>
    </submittedName>
</protein>
<dbReference type="GO" id="GO:0016020">
    <property type="term" value="C:membrane"/>
    <property type="evidence" value="ECO:0007669"/>
    <property type="project" value="InterPro"/>
</dbReference>
<name>A0A1G9VIF0_9PROT</name>
<evidence type="ECO:0000313" key="7">
    <source>
        <dbReference type="EMBL" id="SDM71853.1"/>
    </source>
</evidence>
<keyword evidence="7" id="KW-0282">Flagellum</keyword>
<feature type="transmembrane region" description="Helical" evidence="6">
    <location>
        <begin position="12"/>
        <end position="31"/>
    </location>
</feature>
<keyword evidence="4 6" id="KW-1133">Transmembrane helix</keyword>
<gene>
    <name evidence="7" type="ORF">SAMN04488568_11952</name>
</gene>
<dbReference type="EMBL" id="FNHG01000019">
    <property type="protein sequence ID" value="SDM71853.1"/>
    <property type="molecule type" value="Genomic_DNA"/>
</dbReference>
<reference evidence="7 8" key="1">
    <citation type="submission" date="2016-10" db="EMBL/GenBank/DDBJ databases">
        <authorList>
            <person name="de Groot N.N."/>
        </authorList>
    </citation>
    <scope>NUCLEOTIDE SEQUENCE [LARGE SCALE GENOMIC DNA]</scope>
    <source>
        <strain evidence="7 8">DSM 16077</strain>
    </source>
</reference>
<organism evidence="7 8">
    <name type="scientific">Maricaulis salignorans</name>
    <dbReference type="NCBI Taxonomy" id="144026"/>
    <lineage>
        <taxon>Bacteria</taxon>
        <taxon>Pseudomonadati</taxon>
        <taxon>Pseudomonadota</taxon>
        <taxon>Alphaproteobacteria</taxon>
        <taxon>Maricaulales</taxon>
        <taxon>Maricaulaceae</taxon>
        <taxon>Maricaulis</taxon>
    </lineage>
</organism>
<evidence type="ECO:0000256" key="1">
    <source>
        <dbReference type="ARBA" id="ARBA00004236"/>
    </source>
</evidence>
<evidence type="ECO:0000256" key="6">
    <source>
        <dbReference type="SAM" id="Phobius"/>
    </source>
</evidence>
<proteinExistence type="predicted"/>
<keyword evidence="7" id="KW-0966">Cell projection</keyword>
<evidence type="ECO:0000256" key="5">
    <source>
        <dbReference type="ARBA" id="ARBA00023136"/>
    </source>
</evidence>
<sequence length="107" mass="11973">MNDLVNWSHYLLALMVLLGLLGAMGFFAYAVQRGWILQGVTGLRALTATTRRLSISETMSVDPRRRIVIVRCDNREHILLLGAERETILASHDVPAQSPLANRETET</sequence>
<evidence type="ECO:0000256" key="2">
    <source>
        <dbReference type="ARBA" id="ARBA00022475"/>
    </source>
</evidence>
<keyword evidence="7" id="KW-0969">Cilium</keyword>
<evidence type="ECO:0000256" key="4">
    <source>
        <dbReference type="ARBA" id="ARBA00022989"/>
    </source>
</evidence>
<dbReference type="RefSeq" id="WP_091771453.1">
    <property type="nucleotide sequence ID" value="NZ_FNHG01000019.1"/>
</dbReference>